<feature type="transmembrane region" description="Helical" evidence="5">
    <location>
        <begin position="186"/>
        <end position="210"/>
    </location>
</feature>
<gene>
    <name evidence="7" type="ORF">J3U88_23895</name>
</gene>
<proteinExistence type="predicted"/>
<feature type="transmembrane region" description="Helical" evidence="5">
    <location>
        <begin position="222"/>
        <end position="243"/>
    </location>
</feature>
<keyword evidence="3 5" id="KW-1133">Transmembrane helix</keyword>
<evidence type="ECO:0000256" key="3">
    <source>
        <dbReference type="ARBA" id="ARBA00022989"/>
    </source>
</evidence>
<feature type="domain" description="Sodium/calcium exchanger membrane region" evidence="6">
    <location>
        <begin position="191"/>
        <end position="330"/>
    </location>
</feature>
<dbReference type="AlphaFoldDB" id="A0A8J7U4J4"/>
<keyword evidence="4 5" id="KW-0472">Membrane</keyword>
<accession>A0A8J7U4J4</accession>
<dbReference type="InterPro" id="IPR004837">
    <property type="entry name" value="NaCa_Exmemb"/>
</dbReference>
<evidence type="ECO:0000259" key="6">
    <source>
        <dbReference type="Pfam" id="PF01699"/>
    </source>
</evidence>
<feature type="transmembrane region" description="Helical" evidence="5">
    <location>
        <begin position="255"/>
        <end position="276"/>
    </location>
</feature>
<feature type="transmembrane region" description="Helical" evidence="5">
    <location>
        <begin position="48"/>
        <end position="71"/>
    </location>
</feature>
<feature type="transmembrane region" description="Helical" evidence="5">
    <location>
        <begin position="20"/>
        <end position="41"/>
    </location>
</feature>
<dbReference type="EMBL" id="JAFREP010000025">
    <property type="protein sequence ID" value="MBO1321543.1"/>
    <property type="molecule type" value="Genomic_DNA"/>
</dbReference>
<dbReference type="GO" id="GO:0055085">
    <property type="term" value="P:transmembrane transport"/>
    <property type="evidence" value="ECO:0007669"/>
    <property type="project" value="InterPro"/>
</dbReference>
<evidence type="ECO:0000313" key="8">
    <source>
        <dbReference type="Proteomes" id="UP000664417"/>
    </source>
</evidence>
<feature type="transmembrane region" description="Helical" evidence="5">
    <location>
        <begin position="156"/>
        <end position="174"/>
    </location>
</feature>
<evidence type="ECO:0000256" key="5">
    <source>
        <dbReference type="SAM" id="Phobius"/>
    </source>
</evidence>
<comment type="subcellular location">
    <subcellularLocation>
        <location evidence="1">Membrane</location>
        <topology evidence="1">Multi-pass membrane protein</topology>
    </subcellularLocation>
</comment>
<evidence type="ECO:0000256" key="1">
    <source>
        <dbReference type="ARBA" id="ARBA00004141"/>
    </source>
</evidence>
<feature type="transmembrane region" description="Helical" evidence="5">
    <location>
        <begin position="91"/>
        <end position="114"/>
    </location>
</feature>
<reference evidence="7" key="1">
    <citation type="submission" date="2021-03" db="EMBL/GenBank/DDBJ databases">
        <authorList>
            <person name="Wang G."/>
        </authorList>
    </citation>
    <scope>NUCLEOTIDE SEQUENCE</scope>
    <source>
        <strain evidence="7">KCTC 12899</strain>
    </source>
</reference>
<evidence type="ECO:0000313" key="7">
    <source>
        <dbReference type="EMBL" id="MBO1321543.1"/>
    </source>
</evidence>
<keyword evidence="2 5" id="KW-0812">Transmembrane</keyword>
<dbReference type="Gene3D" id="1.20.1420.30">
    <property type="entry name" value="NCX, central ion-binding region"/>
    <property type="match status" value="1"/>
</dbReference>
<feature type="transmembrane region" description="Helical" evidence="5">
    <location>
        <begin position="126"/>
        <end position="144"/>
    </location>
</feature>
<dbReference type="GO" id="GO:0016020">
    <property type="term" value="C:membrane"/>
    <property type="evidence" value="ECO:0007669"/>
    <property type="project" value="UniProtKB-SubCell"/>
</dbReference>
<organism evidence="7 8">
    <name type="scientific">Acanthopleuribacter pedis</name>
    <dbReference type="NCBI Taxonomy" id="442870"/>
    <lineage>
        <taxon>Bacteria</taxon>
        <taxon>Pseudomonadati</taxon>
        <taxon>Acidobacteriota</taxon>
        <taxon>Holophagae</taxon>
        <taxon>Acanthopleuribacterales</taxon>
        <taxon>Acanthopleuribacteraceae</taxon>
        <taxon>Acanthopleuribacter</taxon>
    </lineage>
</organism>
<dbReference type="Pfam" id="PF01699">
    <property type="entry name" value="Na_Ca_ex"/>
    <property type="match status" value="2"/>
</dbReference>
<protein>
    <recommendedName>
        <fullName evidence="6">Sodium/calcium exchanger membrane region domain-containing protein</fullName>
    </recommendedName>
</protein>
<feature type="domain" description="Sodium/calcium exchanger membrane region" evidence="6">
    <location>
        <begin position="19"/>
        <end position="170"/>
    </location>
</feature>
<comment type="caution">
    <text evidence="7">The sequence shown here is derived from an EMBL/GenBank/DDBJ whole genome shotgun (WGS) entry which is preliminary data.</text>
</comment>
<sequence>MSPFEWLDGRFQLTDQPYYVLFLIGVAVLLLASELVVFVLAKLESHQFGVVHLGTLFTPLCTGFPNLMLGIFGQSRLSGDLVIHLNIGNNIANTTLVTGTIILLAGPLTVRVASGKSKKAVQARRDFNIALAVLWLGAALLVYLCHDGLVSRWDAAALVGCYAAYQALMLFRRGKPTKSKRLPKSLGAALLGALLGCALLISFSVDAVAAGMEGMGTLVPGASLGMLLGLLTVLPESFLLLRLTRKQGSLGLTGLVGDCLVSIPLVIGVSALIVPIPTAVLAGPWDVAARGYWMLGATMLGFSILAMQPGQISRKVGFGFCCLYALVWVWL</sequence>
<feature type="transmembrane region" description="Helical" evidence="5">
    <location>
        <begin position="288"/>
        <end position="305"/>
    </location>
</feature>
<name>A0A8J7U4J4_9BACT</name>
<dbReference type="Proteomes" id="UP000664417">
    <property type="component" value="Unassembled WGS sequence"/>
</dbReference>
<keyword evidence="8" id="KW-1185">Reference proteome</keyword>
<evidence type="ECO:0000256" key="4">
    <source>
        <dbReference type="ARBA" id="ARBA00023136"/>
    </source>
</evidence>
<dbReference type="RefSeq" id="WP_207861517.1">
    <property type="nucleotide sequence ID" value="NZ_JAFREP010000025.1"/>
</dbReference>
<dbReference type="InterPro" id="IPR044880">
    <property type="entry name" value="NCX_ion-bd_dom_sf"/>
</dbReference>
<evidence type="ECO:0000256" key="2">
    <source>
        <dbReference type="ARBA" id="ARBA00022692"/>
    </source>
</evidence>